<dbReference type="AlphaFoldDB" id="A0A315VCJ3"/>
<protein>
    <submittedName>
        <fullName evidence="1">Uncharacterized protein</fullName>
    </submittedName>
</protein>
<accession>A0A315VCJ3</accession>
<sequence>MAFALPLDACGRYMHIITLWEEAPPILEALAPPMESPPENSTSPWICTAPIPGQEIPAAAFQSVSLHGTLPRRRRGGANVSHSNQAWDLKTNQTQPLLSGTASVPAGLVLQPAASSLAQNISDDFKSCRGDWKV</sequence>
<dbReference type="Proteomes" id="UP000250572">
    <property type="component" value="Unassembled WGS sequence"/>
</dbReference>
<evidence type="ECO:0000313" key="2">
    <source>
        <dbReference type="Proteomes" id="UP000250572"/>
    </source>
</evidence>
<comment type="caution">
    <text evidence="1">The sequence shown here is derived from an EMBL/GenBank/DDBJ whole genome shotgun (WGS) entry which is preliminary data.</text>
</comment>
<name>A0A315VCJ3_GAMAF</name>
<evidence type="ECO:0000313" key="1">
    <source>
        <dbReference type="EMBL" id="PWA21130.1"/>
    </source>
</evidence>
<proteinExistence type="predicted"/>
<keyword evidence="2" id="KW-1185">Reference proteome</keyword>
<dbReference type="EMBL" id="NHOQ01001911">
    <property type="protein sequence ID" value="PWA21130.1"/>
    <property type="molecule type" value="Genomic_DNA"/>
</dbReference>
<reference evidence="1 2" key="1">
    <citation type="journal article" date="2018" name="G3 (Bethesda)">
        <title>A High-Quality Reference Genome for the Invasive Mosquitofish Gambusia affinis Using a Chicago Library.</title>
        <authorList>
            <person name="Hoffberg S.L."/>
            <person name="Troendle N.J."/>
            <person name="Glenn T.C."/>
            <person name="Mahmud O."/>
            <person name="Louha S."/>
            <person name="Chalopin D."/>
            <person name="Bennetzen J.L."/>
            <person name="Mauricio R."/>
        </authorList>
    </citation>
    <scope>NUCLEOTIDE SEQUENCE [LARGE SCALE GENOMIC DNA]</scope>
    <source>
        <strain evidence="1">NE01/NJP1002.9</strain>
        <tissue evidence="1">Muscle</tissue>
    </source>
</reference>
<gene>
    <name evidence="1" type="ORF">CCH79_00009517</name>
</gene>
<organism evidence="1 2">
    <name type="scientific">Gambusia affinis</name>
    <name type="common">Western mosquitofish</name>
    <name type="synonym">Heterandria affinis</name>
    <dbReference type="NCBI Taxonomy" id="33528"/>
    <lineage>
        <taxon>Eukaryota</taxon>
        <taxon>Metazoa</taxon>
        <taxon>Chordata</taxon>
        <taxon>Craniata</taxon>
        <taxon>Vertebrata</taxon>
        <taxon>Euteleostomi</taxon>
        <taxon>Actinopterygii</taxon>
        <taxon>Neopterygii</taxon>
        <taxon>Teleostei</taxon>
        <taxon>Neoteleostei</taxon>
        <taxon>Acanthomorphata</taxon>
        <taxon>Ovalentaria</taxon>
        <taxon>Atherinomorphae</taxon>
        <taxon>Cyprinodontiformes</taxon>
        <taxon>Poeciliidae</taxon>
        <taxon>Poeciliinae</taxon>
        <taxon>Gambusia</taxon>
    </lineage>
</organism>